<gene>
    <name evidence="1" type="ORF">DPMN_031696</name>
</gene>
<dbReference type="SUPFAM" id="SSF81901">
    <property type="entry name" value="HCP-like"/>
    <property type="match status" value="1"/>
</dbReference>
<sequence>MKIGHLIFKVSRGINGTNVLTKFHEDRTINVASRVFTRQNVDDGRRTTDKRQSQKLTMNTLCSVTTFIEKECVWSKYNISIQRESQFVDSYALLKMGDYYWYGCQGNRDIHRAADMYAQAAVKNNPQALFNLAFMVEEGVDIPTATLRYIRVPLRLQDNNATLLTFLYTNSSAALADVTLVTHYSSSVALAETITIVTHYSSSAALAETITIVTHYSSSAALAEVSWAIVTHYSSSVALADGMDHLLLLHMARTIVTHYTSSDALADVTIVTHYSSSAALAEMAWTIWIIVTHYSSSVAVAGVVDHFDQYSSSAALEVTIMSRTIVTHYSSSVALADGVDHLLLFQMLWTIVAHYSFSAALAGVVDHCDSLYSSTIVTHYSSSNIVTQYSSSTIVTHYSSSVALADVTIVTHYSSSTIVTHYSSSVALVSRTIVTPYSSSAALAGAVSRLTRRPTCHVL</sequence>
<dbReference type="EMBL" id="JAIWYP010000002">
    <property type="protein sequence ID" value="KAH3868547.1"/>
    <property type="molecule type" value="Genomic_DNA"/>
</dbReference>
<dbReference type="InterPro" id="IPR011990">
    <property type="entry name" value="TPR-like_helical_dom_sf"/>
</dbReference>
<name>A0A9D4RJC4_DREPO</name>
<reference evidence="1" key="1">
    <citation type="journal article" date="2019" name="bioRxiv">
        <title>The Genome of the Zebra Mussel, Dreissena polymorpha: A Resource for Invasive Species Research.</title>
        <authorList>
            <person name="McCartney M.A."/>
            <person name="Auch B."/>
            <person name="Kono T."/>
            <person name="Mallez S."/>
            <person name="Zhang Y."/>
            <person name="Obille A."/>
            <person name="Becker A."/>
            <person name="Abrahante J.E."/>
            <person name="Garbe J."/>
            <person name="Badalamenti J.P."/>
            <person name="Herman A."/>
            <person name="Mangelson H."/>
            <person name="Liachko I."/>
            <person name="Sullivan S."/>
            <person name="Sone E.D."/>
            <person name="Koren S."/>
            <person name="Silverstein K.A.T."/>
            <person name="Beckman K.B."/>
            <person name="Gohl D.M."/>
        </authorList>
    </citation>
    <scope>NUCLEOTIDE SEQUENCE</scope>
    <source>
        <strain evidence="1">Duluth1</strain>
        <tissue evidence="1">Whole animal</tissue>
    </source>
</reference>
<proteinExistence type="predicted"/>
<comment type="caution">
    <text evidence="1">The sequence shown here is derived from an EMBL/GenBank/DDBJ whole genome shotgun (WGS) entry which is preliminary data.</text>
</comment>
<dbReference type="Proteomes" id="UP000828390">
    <property type="component" value="Unassembled WGS sequence"/>
</dbReference>
<dbReference type="PANTHER" id="PTHR44444:SF6">
    <property type="entry name" value="LAMININ G DOMAIN-CONTAINING PROTEIN"/>
    <property type="match status" value="1"/>
</dbReference>
<dbReference type="Gene3D" id="1.25.40.10">
    <property type="entry name" value="Tetratricopeptide repeat domain"/>
    <property type="match status" value="1"/>
</dbReference>
<accession>A0A9D4RJC4</accession>
<keyword evidence="2" id="KW-1185">Reference proteome</keyword>
<reference evidence="1" key="2">
    <citation type="submission" date="2020-11" db="EMBL/GenBank/DDBJ databases">
        <authorList>
            <person name="McCartney M.A."/>
            <person name="Auch B."/>
            <person name="Kono T."/>
            <person name="Mallez S."/>
            <person name="Becker A."/>
            <person name="Gohl D.M."/>
            <person name="Silverstein K.A.T."/>
            <person name="Koren S."/>
            <person name="Bechman K.B."/>
            <person name="Herman A."/>
            <person name="Abrahante J.E."/>
            <person name="Garbe J."/>
        </authorList>
    </citation>
    <scope>NUCLEOTIDE SEQUENCE</scope>
    <source>
        <strain evidence="1">Duluth1</strain>
        <tissue evidence="1">Whole animal</tissue>
    </source>
</reference>
<evidence type="ECO:0000313" key="2">
    <source>
        <dbReference type="Proteomes" id="UP000828390"/>
    </source>
</evidence>
<dbReference type="PANTHER" id="PTHR44444">
    <property type="entry name" value="PROTEIN SEL-1 HOMOLOG 3"/>
    <property type="match status" value="1"/>
</dbReference>
<protein>
    <submittedName>
        <fullName evidence="1">Uncharacterized protein</fullName>
    </submittedName>
</protein>
<dbReference type="AlphaFoldDB" id="A0A9D4RJC4"/>
<evidence type="ECO:0000313" key="1">
    <source>
        <dbReference type="EMBL" id="KAH3868547.1"/>
    </source>
</evidence>
<dbReference type="InterPro" id="IPR042756">
    <property type="entry name" value="Sel-1L3"/>
</dbReference>
<organism evidence="1 2">
    <name type="scientific">Dreissena polymorpha</name>
    <name type="common">Zebra mussel</name>
    <name type="synonym">Mytilus polymorpha</name>
    <dbReference type="NCBI Taxonomy" id="45954"/>
    <lineage>
        <taxon>Eukaryota</taxon>
        <taxon>Metazoa</taxon>
        <taxon>Spiralia</taxon>
        <taxon>Lophotrochozoa</taxon>
        <taxon>Mollusca</taxon>
        <taxon>Bivalvia</taxon>
        <taxon>Autobranchia</taxon>
        <taxon>Heteroconchia</taxon>
        <taxon>Euheterodonta</taxon>
        <taxon>Imparidentia</taxon>
        <taxon>Neoheterodontei</taxon>
        <taxon>Myida</taxon>
        <taxon>Dreissenoidea</taxon>
        <taxon>Dreissenidae</taxon>
        <taxon>Dreissena</taxon>
    </lineage>
</organism>